<dbReference type="Proteomes" id="UP000796880">
    <property type="component" value="Unassembled WGS sequence"/>
</dbReference>
<dbReference type="PANTHER" id="PTHR33782">
    <property type="entry name" value="OS01G0121600 PROTEIN"/>
    <property type="match status" value="1"/>
</dbReference>
<evidence type="ECO:0000313" key="3">
    <source>
        <dbReference type="EMBL" id="KAF3432223.1"/>
    </source>
</evidence>
<feature type="transmembrane region" description="Helical" evidence="2">
    <location>
        <begin position="100"/>
        <end position="121"/>
    </location>
</feature>
<dbReference type="OrthoDB" id="672819at2759"/>
<keyword evidence="2" id="KW-0812">Transmembrane</keyword>
<comment type="caution">
    <text evidence="3">The sequence shown here is derived from an EMBL/GenBank/DDBJ whole genome shotgun (WGS) entry which is preliminary data.</text>
</comment>
<organism evidence="3 4">
    <name type="scientific">Rhamnella rubrinervis</name>
    <dbReference type="NCBI Taxonomy" id="2594499"/>
    <lineage>
        <taxon>Eukaryota</taxon>
        <taxon>Viridiplantae</taxon>
        <taxon>Streptophyta</taxon>
        <taxon>Embryophyta</taxon>
        <taxon>Tracheophyta</taxon>
        <taxon>Spermatophyta</taxon>
        <taxon>Magnoliopsida</taxon>
        <taxon>eudicotyledons</taxon>
        <taxon>Gunneridae</taxon>
        <taxon>Pentapetalae</taxon>
        <taxon>rosids</taxon>
        <taxon>fabids</taxon>
        <taxon>Rosales</taxon>
        <taxon>Rhamnaceae</taxon>
        <taxon>rhamnoid group</taxon>
        <taxon>Rhamneae</taxon>
        <taxon>Rhamnella</taxon>
    </lineage>
</organism>
<name>A0A8K0GPP4_9ROSA</name>
<keyword evidence="2" id="KW-0472">Membrane</keyword>
<evidence type="ECO:0000256" key="2">
    <source>
        <dbReference type="SAM" id="Phobius"/>
    </source>
</evidence>
<keyword evidence="2" id="KW-1133">Transmembrane helix</keyword>
<protein>
    <submittedName>
        <fullName evidence="3">Uncharacterized protein</fullName>
    </submittedName>
</protein>
<evidence type="ECO:0000313" key="4">
    <source>
        <dbReference type="Proteomes" id="UP000796880"/>
    </source>
</evidence>
<dbReference type="PANTHER" id="PTHR33782:SF5">
    <property type="entry name" value="MEDIATOR OF RNA POLYMERASE II TRANSCRIPTION SUBUNIT"/>
    <property type="match status" value="1"/>
</dbReference>
<dbReference type="EMBL" id="VOIH02000012">
    <property type="protein sequence ID" value="KAF3432223.1"/>
    <property type="molecule type" value="Genomic_DNA"/>
</dbReference>
<proteinExistence type="predicted"/>
<gene>
    <name evidence="3" type="ORF">FNV43_RR26962</name>
</gene>
<evidence type="ECO:0000256" key="1">
    <source>
        <dbReference type="SAM" id="MobiDB-lite"/>
    </source>
</evidence>
<feature type="region of interest" description="Disordered" evidence="1">
    <location>
        <begin position="1"/>
        <end position="35"/>
    </location>
</feature>
<accession>A0A8K0GPP4</accession>
<sequence length="137" mass="15980">MLYVSDSPRSRVRPANEERPHQGFASQRDHHGHHYDGKLVDEDMIVLRKRIHETKMMEEKHEPPSHWMEWEKRYYEDYDDDVCEAVGLLQSQLMKTRPSLALAMAVLVSVSVPVSMGVIVFRFMELASEALFAIPFH</sequence>
<dbReference type="AlphaFoldDB" id="A0A8K0GPP4"/>
<reference evidence="3" key="1">
    <citation type="submission" date="2020-03" db="EMBL/GenBank/DDBJ databases">
        <title>A high-quality chromosome-level genome assembly of a woody plant with both climbing and erect habits, Rhamnella rubrinervis.</title>
        <authorList>
            <person name="Lu Z."/>
            <person name="Yang Y."/>
            <person name="Zhu X."/>
            <person name="Sun Y."/>
        </authorList>
    </citation>
    <scope>NUCLEOTIDE SEQUENCE</scope>
    <source>
        <strain evidence="3">BYM</strain>
        <tissue evidence="3">Leaf</tissue>
    </source>
</reference>
<keyword evidence="4" id="KW-1185">Reference proteome</keyword>